<accession>A0A9P9FI75</accession>
<dbReference type="Proteomes" id="UP000717696">
    <property type="component" value="Unassembled WGS sequence"/>
</dbReference>
<keyword evidence="2" id="KW-1185">Reference proteome</keyword>
<sequence length="199" mass="22129">MTLACVPTQLVNPIVCKARNLFAGGDVGSRIMDARVRIRKIAGRRRSLGPSDPCYLRLPYRSCGRVVYLATRRVTLSWLQIQCAMRARKHVTPIISSAFNVVELSCPLSGYSQPQASIAYFRTRGDLTSAGPRGAYAWPSESGLAPRNKTLRRRITTLRRRLSSLMGKGGKRGRDDIGGYPELLQLVVFWVKSRVGFST</sequence>
<evidence type="ECO:0000313" key="1">
    <source>
        <dbReference type="EMBL" id="KAH7162241.1"/>
    </source>
</evidence>
<dbReference type="EMBL" id="JAGMUU010000001">
    <property type="protein sequence ID" value="KAH7162241.1"/>
    <property type="molecule type" value="Genomic_DNA"/>
</dbReference>
<comment type="caution">
    <text evidence="1">The sequence shown here is derived from an EMBL/GenBank/DDBJ whole genome shotgun (WGS) entry which is preliminary data.</text>
</comment>
<gene>
    <name evidence="1" type="ORF">B0J13DRAFT_4072</name>
</gene>
<dbReference type="AlphaFoldDB" id="A0A9P9FI75"/>
<organism evidence="1 2">
    <name type="scientific">Dactylonectria estremocensis</name>
    <dbReference type="NCBI Taxonomy" id="1079267"/>
    <lineage>
        <taxon>Eukaryota</taxon>
        <taxon>Fungi</taxon>
        <taxon>Dikarya</taxon>
        <taxon>Ascomycota</taxon>
        <taxon>Pezizomycotina</taxon>
        <taxon>Sordariomycetes</taxon>
        <taxon>Hypocreomycetidae</taxon>
        <taxon>Hypocreales</taxon>
        <taxon>Nectriaceae</taxon>
        <taxon>Dactylonectria</taxon>
    </lineage>
</organism>
<evidence type="ECO:0000313" key="2">
    <source>
        <dbReference type="Proteomes" id="UP000717696"/>
    </source>
</evidence>
<name>A0A9P9FI75_9HYPO</name>
<protein>
    <submittedName>
        <fullName evidence="1">Uncharacterized protein</fullName>
    </submittedName>
</protein>
<proteinExistence type="predicted"/>
<reference evidence="1" key="1">
    <citation type="journal article" date="2021" name="Nat. Commun.">
        <title>Genetic determinants of endophytism in the Arabidopsis root mycobiome.</title>
        <authorList>
            <person name="Mesny F."/>
            <person name="Miyauchi S."/>
            <person name="Thiergart T."/>
            <person name="Pickel B."/>
            <person name="Atanasova L."/>
            <person name="Karlsson M."/>
            <person name="Huettel B."/>
            <person name="Barry K.W."/>
            <person name="Haridas S."/>
            <person name="Chen C."/>
            <person name="Bauer D."/>
            <person name="Andreopoulos W."/>
            <person name="Pangilinan J."/>
            <person name="LaButti K."/>
            <person name="Riley R."/>
            <person name="Lipzen A."/>
            <person name="Clum A."/>
            <person name="Drula E."/>
            <person name="Henrissat B."/>
            <person name="Kohler A."/>
            <person name="Grigoriev I.V."/>
            <person name="Martin F.M."/>
            <person name="Hacquard S."/>
        </authorList>
    </citation>
    <scope>NUCLEOTIDE SEQUENCE</scope>
    <source>
        <strain evidence="1">MPI-CAGE-AT-0021</strain>
    </source>
</reference>